<organism evidence="1 2">
    <name type="scientific">Megalurothrips usitatus</name>
    <name type="common">bean blossom thrips</name>
    <dbReference type="NCBI Taxonomy" id="439358"/>
    <lineage>
        <taxon>Eukaryota</taxon>
        <taxon>Metazoa</taxon>
        <taxon>Ecdysozoa</taxon>
        <taxon>Arthropoda</taxon>
        <taxon>Hexapoda</taxon>
        <taxon>Insecta</taxon>
        <taxon>Pterygota</taxon>
        <taxon>Neoptera</taxon>
        <taxon>Paraneoptera</taxon>
        <taxon>Thysanoptera</taxon>
        <taxon>Terebrantia</taxon>
        <taxon>Thripoidea</taxon>
        <taxon>Thripidae</taxon>
        <taxon>Megalurothrips</taxon>
    </lineage>
</organism>
<comment type="caution">
    <text evidence="1">The sequence shown here is derived from an EMBL/GenBank/DDBJ whole genome shotgun (WGS) entry which is preliminary data.</text>
</comment>
<evidence type="ECO:0000313" key="2">
    <source>
        <dbReference type="Proteomes" id="UP001075354"/>
    </source>
</evidence>
<accession>A0AAV7XS05</accession>
<sequence length="136" mass="15212">MWKSLNIISSAKLNKTEQAELTDLRIDTLAMVAYGYKSRLTRFIEKSDIAIEISEKVEETKNKAPPEQRTYANVTGKPRRLLIGTPRRVLQRAPAQFVPEEVDVRATPVRWGPGVPALRLVVRGPTATCISSHTLS</sequence>
<dbReference type="Proteomes" id="UP001075354">
    <property type="component" value="Chromosome 6"/>
</dbReference>
<keyword evidence="2" id="KW-1185">Reference proteome</keyword>
<evidence type="ECO:0000313" key="1">
    <source>
        <dbReference type="EMBL" id="KAJ1526620.1"/>
    </source>
</evidence>
<proteinExistence type="predicted"/>
<gene>
    <name evidence="1" type="ORF">ONE63_008206</name>
</gene>
<dbReference type="AlphaFoldDB" id="A0AAV7XS05"/>
<name>A0AAV7XS05_9NEOP</name>
<protein>
    <submittedName>
        <fullName evidence="1">Uncharacterized protein</fullName>
    </submittedName>
</protein>
<dbReference type="EMBL" id="JAPTSV010000006">
    <property type="protein sequence ID" value="KAJ1526620.1"/>
    <property type="molecule type" value="Genomic_DNA"/>
</dbReference>
<reference evidence="1" key="1">
    <citation type="submission" date="2022-12" db="EMBL/GenBank/DDBJ databases">
        <title>Chromosome-level genome assembly of the bean flower thrips Megalurothrips usitatus.</title>
        <authorList>
            <person name="Ma L."/>
            <person name="Liu Q."/>
            <person name="Li H."/>
            <person name="Cai W."/>
        </authorList>
    </citation>
    <scope>NUCLEOTIDE SEQUENCE</scope>
    <source>
        <strain evidence="1">Cailab_2022a</strain>
    </source>
</reference>